<protein>
    <submittedName>
        <fullName evidence="2">Uncharacterized protein</fullName>
    </submittedName>
</protein>
<gene>
    <name evidence="2" type="ORF">E8E13_009314</name>
</gene>
<reference evidence="2" key="1">
    <citation type="submission" date="2019-04" db="EMBL/GenBank/DDBJ databases">
        <title>Sequencing of skin fungus with MAO and IRED activity.</title>
        <authorList>
            <person name="Marsaioli A.J."/>
            <person name="Bonatto J.M.C."/>
            <person name="Reis Junior O."/>
        </authorList>
    </citation>
    <scope>NUCLEOTIDE SEQUENCE</scope>
    <source>
        <strain evidence="2">30M1</strain>
    </source>
</reference>
<accession>A0A9P4THX7</accession>
<evidence type="ECO:0000313" key="2">
    <source>
        <dbReference type="EMBL" id="KAF3004321.1"/>
    </source>
</evidence>
<dbReference type="EMBL" id="SWKU01000008">
    <property type="protein sequence ID" value="KAF3004321.1"/>
    <property type="molecule type" value="Genomic_DNA"/>
</dbReference>
<organism evidence="2 3">
    <name type="scientific">Curvularia kusanoi</name>
    <name type="common">Cochliobolus kusanoi</name>
    <dbReference type="NCBI Taxonomy" id="90978"/>
    <lineage>
        <taxon>Eukaryota</taxon>
        <taxon>Fungi</taxon>
        <taxon>Dikarya</taxon>
        <taxon>Ascomycota</taxon>
        <taxon>Pezizomycotina</taxon>
        <taxon>Dothideomycetes</taxon>
        <taxon>Pleosporomycetidae</taxon>
        <taxon>Pleosporales</taxon>
        <taxon>Pleosporineae</taxon>
        <taxon>Pleosporaceae</taxon>
        <taxon>Curvularia</taxon>
    </lineage>
</organism>
<sequence length="566" mass="63093">MSKILSDVSLSDDVQDINTNTYPTDEEIREALRGKITRPRHQQQPHINTSQQSTVGYGEEAVELDWDEFVDWDKVISVIAVSNTKVRQILLSDGTIVSDIGQLSFHDAYKNDMAYRPDNVVEILGDQSSSTLSNSRLSRDFAEGADQQKEGPPSIDSGDAITFEELHLQNDAMAILTAPANLPEEDMMHTEFHPGRESSEIVHVQGGQDLVHNINADDDRWSVQSLESSTTLVSTTTDKTSVEMTSANWELRKLFQGDKGLVDLYNLAIIKPDIGPDRLKRNLQRLIERLAQDLYVEADCGLERLASQFIAMKGRHIAHDVVEEFCAKDIPFEPQHNGDDANNAKAKLEITRIEDDWHGDLSVLRKFLVESDAFQVFRYRLAAFVVPRPVDLSDIQVFRLHKNSTAQVRHHKYCCTAQICECIPPQSRVIKPPMGSGEYDCNPSGPPDTWPPVCPEFMMHMFHSPACIAADDTSILEQIPKKMDCRLNENGASLPEGWGLYFQEDIDVSGVVAVVFAVLGVASLVFLIVWTVCKDDIQGASGVSAYMVAIASMLGIWIATKSKSFV</sequence>
<feature type="transmembrane region" description="Helical" evidence="1">
    <location>
        <begin position="543"/>
        <end position="560"/>
    </location>
</feature>
<dbReference type="Proteomes" id="UP000801428">
    <property type="component" value="Unassembled WGS sequence"/>
</dbReference>
<dbReference type="AlphaFoldDB" id="A0A9P4THX7"/>
<keyword evidence="1" id="KW-0472">Membrane</keyword>
<evidence type="ECO:0000256" key="1">
    <source>
        <dbReference type="SAM" id="Phobius"/>
    </source>
</evidence>
<keyword evidence="3" id="KW-1185">Reference proteome</keyword>
<evidence type="ECO:0000313" key="3">
    <source>
        <dbReference type="Proteomes" id="UP000801428"/>
    </source>
</evidence>
<comment type="caution">
    <text evidence="2">The sequence shown here is derived from an EMBL/GenBank/DDBJ whole genome shotgun (WGS) entry which is preliminary data.</text>
</comment>
<keyword evidence="1" id="KW-0812">Transmembrane</keyword>
<proteinExistence type="predicted"/>
<name>A0A9P4THX7_CURKU</name>
<keyword evidence="1" id="KW-1133">Transmembrane helix</keyword>
<feature type="transmembrane region" description="Helical" evidence="1">
    <location>
        <begin position="510"/>
        <end position="531"/>
    </location>
</feature>
<dbReference type="OrthoDB" id="5355526at2759"/>